<protein>
    <submittedName>
        <fullName evidence="1">Uncharacterized protein</fullName>
    </submittedName>
</protein>
<dbReference type="Proteomes" id="UP001156882">
    <property type="component" value="Unassembled WGS sequence"/>
</dbReference>
<name>A0ABQ6CP67_9HYPH</name>
<organism evidence="1 2">
    <name type="scientific">Labrys miyagiensis</name>
    <dbReference type="NCBI Taxonomy" id="346912"/>
    <lineage>
        <taxon>Bacteria</taxon>
        <taxon>Pseudomonadati</taxon>
        <taxon>Pseudomonadota</taxon>
        <taxon>Alphaproteobacteria</taxon>
        <taxon>Hyphomicrobiales</taxon>
        <taxon>Xanthobacteraceae</taxon>
        <taxon>Labrys</taxon>
    </lineage>
</organism>
<dbReference type="RefSeq" id="WP_284314578.1">
    <property type="nucleotide sequence ID" value="NZ_BSPC01000051.1"/>
</dbReference>
<gene>
    <name evidence="1" type="ORF">GCM10007874_45800</name>
</gene>
<reference evidence="2" key="1">
    <citation type="journal article" date="2019" name="Int. J. Syst. Evol. Microbiol.">
        <title>The Global Catalogue of Microorganisms (GCM) 10K type strain sequencing project: providing services to taxonomists for standard genome sequencing and annotation.</title>
        <authorList>
            <consortium name="The Broad Institute Genomics Platform"/>
            <consortium name="The Broad Institute Genome Sequencing Center for Infectious Disease"/>
            <person name="Wu L."/>
            <person name="Ma J."/>
        </authorList>
    </citation>
    <scope>NUCLEOTIDE SEQUENCE [LARGE SCALE GENOMIC DNA]</scope>
    <source>
        <strain evidence="2">NBRC 101365</strain>
    </source>
</reference>
<evidence type="ECO:0000313" key="1">
    <source>
        <dbReference type="EMBL" id="GLS21563.1"/>
    </source>
</evidence>
<accession>A0ABQ6CP67</accession>
<comment type="caution">
    <text evidence="1">The sequence shown here is derived from an EMBL/GenBank/DDBJ whole genome shotgun (WGS) entry which is preliminary data.</text>
</comment>
<keyword evidence="2" id="KW-1185">Reference proteome</keyword>
<dbReference type="EMBL" id="BSPC01000051">
    <property type="protein sequence ID" value="GLS21563.1"/>
    <property type="molecule type" value="Genomic_DNA"/>
</dbReference>
<evidence type="ECO:0000313" key="2">
    <source>
        <dbReference type="Proteomes" id="UP001156882"/>
    </source>
</evidence>
<proteinExistence type="predicted"/>
<sequence>MRTPDFSGPAEVYVQVPRSLRSMRGRTPQKYHRFESLALAVQFAVEKADTELTSVIIDTEDGEFTGPRLQSLYDDVGYPLRREGER</sequence>